<dbReference type="InterPro" id="IPR021880">
    <property type="entry name" value="DUF3489"/>
</dbReference>
<protein>
    <recommendedName>
        <fullName evidence="4">DUF3489 domain-containing protein</fullName>
    </recommendedName>
</protein>
<dbReference type="Proteomes" id="UP001144205">
    <property type="component" value="Unassembled WGS sequence"/>
</dbReference>
<feature type="region of interest" description="Disordered" evidence="1">
    <location>
        <begin position="1"/>
        <end position="30"/>
    </location>
</feature>
<keyword evidence="3" id="KW-1185">Reference proteome</keyword>
<accession>A0ABQ5LY42</accession>
<organism evidence="2 3">
    <name type="scientific">Sinisalibacter aestuarii</name>
    <dbReference type="NCBI Taxonomy" id="2949426"/>
    <lineage>
        <taxon>Bacteria</taxon>
        <taxon>Pseudomonadati</taxon>
        <taxon>Pseudomonadota</taxon>
        <taxon>Alphaproteobacteria</taxon>
        <taxon>Rhodobacterales</taxon>
        <taxon>Roseobacteraceae</taxon>
        <taxon>Sinisalibacter</taxon>
    </lineage>
</organism>
<evidence type="ECO:0000313" key="3">
    <source>
        <dbReference type="Proteomes" id="UP001144205"/>
    </source>
</evidence>
<name>A0ABQ5LY42_9RHOB</name>
<evidence type="ECO:0000313" key="2">
    <source>
        <dbReference type="EMBL" id="GKY89877.1"/>
    </source>
</evidence>
<reference evidence="2" key="1">
    <citation type="journal article" date="2023" name="Int. J. Syst. Evol. Microbiol.">
        <title>Sinisalibacter aestuarii sp. nov., isolated from estuarine sediment of the Arakawa River.</title>
        <authorList>
            <person name="Arafat S.T."/>
            <person name="Hirano S."/>
            <person name="Sato A."/>
            <person name="Takeuchi K."/>
            <person name="Yasuda T."/>
            <person name="Terahara T."/>
            <person name="Hamada M."/>
            <person name="Kobayashi T."/>
        </authorList>
    </citation>
    <scope>NUCLEOTIDE SEQUENCE</scope>
    <source>
        <strain evidence="2">B-399</strain>
    </source>
</reference>
<comment type="caution">
    <text evidence="2">The sequence shown here is derived from an EMBL/GenBank/DDBJ whole genome shotgun (WGS) entry which is preliminary data.</text>
</comment>
<dbReference type="RefSeq" id="WP_281843798.1">
    <property type="nucleotide sequence ID" value="NZ_BROH01000015.1"/>
</dbReference>
<feature type="compositionally biased region" description="Polar residues" evidence="1">
    <location>
        <begin position="1"/>
        <end position="27"/>
    </location>
</feature>
<sequence>MAKKPTTTSDKTDVSSGTIVTEASARTASKKDQLISMLGRDGGTTIAGISSALGWQPHTTRAAITGLRKAGHKVETAKPEDGGSGLIYRIALSASADAKANSSSEAGQ</sequence>
<dbReference type="EMBL" id="BROH01000015">
    <property type="protein sequence ID" value="GKY89877.1"/>
    <property type="molecule type" value="Genomic_DNA"/>
</dbReference>
<dbReference type="Pfam" id="PF11994">
    <property type="entry name" value="DUF3489"/>
    <property type="match status" value="1"/>
</dbReference>
<evidence type="ECO:0000256" key="1">
    <source>
        <dbReference type="SAM" id="MobiDB-lite"/>
    </source>
</evidence>
<proteinExistence type="predicted"/>
<evidence type="ECO:0008006" key="4">
    <source>
        <dbReference type="Google" id="ProtNLM"/>
    </source>
</evidence>
<gene>
    <name evidence="2" type="ORF">STA1M1_37460</name>
</gene>